<comment type="caution">
    <text evidence="1">The sequence shown here is derived from an EMBL/GenBank/DDBJ whole genome shotgun (WGS) entry which is preliminary data.</text>
</comment>
<evidence type="ECO:0000313" key="2">
    <source>
        <dbReference type="Proteomes" id="UP000589036"/>
    </source>
</evidence>
<keyword evidence="2" id="KW-1185">Reference proteome</keyword>
<evidence type="ECO:0000313" key="1">
    <source>
        <dbReference type="EMBL" id="NYE50574.1"/>
    </source>
</evidence>
<accession>A0A852U8Z1</accession>
<dbReference type="EMBL" id="JACCCC010000001">
    <property type="protein sequence ID" value="NYE50574.1"/>
    <property type="molecule type" value="Genomic_DNA"/>
</dbReference>
<organism evidence="1 2">
    <name type="scientific">Spinactinospora alkalitolerans</name>
    <dbReference type="NCBI Taxonomy" id="687207"/>
    <lineage>
        <taxon>Bacteria</taxon>
        <taxon>Bacillati</taxon>
        <taxon>Actinomycetota</taxon>
        <taxon>Actinomycetes</taxon>
        <taxon>Streptosporangiales</taxon>
        <taxon>Nocardiopsidaceae</taxon>
        <taxon>Spinactinospora</taxon>
    </lineage>
</organism>
<sequence>MRTLGEQPGAPAPSGFALIETELGGKVIDEVDHNAV</sequence>
<reference evidence="1 2" key="1">
    <citation type="submission" date="2020-07" db="EMBL/GenBank/DDBJ databases">
        <title>Sequencing the genomes of 1000 actinobacteria strains.</title>
        <authorList>
            <person name="Klenk H.-P."/>
        </authorList>
    </citation>
    <scope>NUCLEOTIDE SEQUENCE [LARGE SCALE GENOMIC DNA]</scope>
    <source>
        <strain evidence="1 2">CXB654</strain>
    </source>
</reference>
<name>A0A852U8Z1_9ACTN</name>
<proteinExistence type="predicted"/>
<gene>
    <name evidence="1" type="ORF">HDA32_005694</name>
</gene>
<dbReference type="AlphaFoldDB" id="A0A852U8Z1"/>
<protein>
    <submittedName>
        <fullName evidence="1">Uncharacterized protein</fullName>
    </submittedName>
</protein>
<dbReference type="Proteomes" id="UP000589036">
    <property type="component" value="Unassembled WGS sequence"/>
</dbReference>